<dbReference type="PANTHER" id="PTHR30590:SF3">
    <property type="entry name" value="HYPOTHETICAL MEMBRANE SPANNING PROTEIN"/>
    <property type="match status" value="1"/>
</dbReference>
<reference evidence="3 4" key="1">
    <citation type="journal article" date="2014" name="Genome Announc.">
        <title>Draft Genome Sequence of Brevibacillus panacihumi Strain W25, a Halotolerant Hydrocarbon-Degrading Bacterium.</title>
        <authorList>
            <person name="Wang X."/>
            <person name="Jin D."/>
            <person name="Zhou L."/>
            <person name="Wu L."/>
            <person name="An W."/>
            <person name="Chen Y."/>
            <person name="Zhao L."/>
        </authorList>
    </citation>
    <scope>NUCLEOTIDE SEQUENCE [LARGE SCALE GENOMIC DNA]</scope>
    <source>
        <strain evidence="3 4">W25</strain>
    </source>
</reference>
<dbReference type="PATRIC" id="fig|1408254.3.peg.4163"/>
<dbReference type="RefSeq" id="WP_023558034.1">
    <property type="nucleotide sequence ID" value="NZ_KI629785.1"/>
</dbReference>
<feature type="transmembrane region" description="Helical" evidence="1">
    <location>
        <begin position="135"/>
        <end position="150"/>
    </location>
</feature>
<proteinExistence type="predicted"/>
<dbReference type="OrthoDB" id="9807744at2"/>
<evidence type="ECO:0000313" key="3">
    <source>
        <dbReference type="EMBL" id="EST53352.1"/>
    </source>
</evidence>
<gene>
    <name evidence="3" type="ORF">T458_21220</name>
</gene>
<dbReference type="STRING" id="1408254.T458_21220"/>
<feature type="transmembrane region" description="Helical" evidence="1">
    <location>
        <begin position="229"/>
        <end position="255"/>
    </location>
</feature>
<feature type="transmembrane region" description="Helical" evidence="1">
    <location>
        <begin position="89"/>
        <end position="109"/>
    </location>
</feature>
<protein>
    <submittedName>
        <fullName evidence="3">Membrane protein</fullName>
    </submittedName>
</protein>
<evidence type="ECO:0000256" key="1">
    <source>
        <dbReference type="SAM" id="Phobius"/>
    </source>
</evidence>
<evidence type="ECO:0000313" key="4">
    <source>
        <dbReference type="Proteomes" id="UP000017973"/>
    </source>
</evidence>
<feature type="transmembrane region" description="Helical" evidence="1">
    <location>
        <begin position="300"/>
        <end position="322"/>
    </location>
</feature>
<keyword evidence="1" id="KW-0472">Membrane</keyword>
<name>V6M4U8_9BACL</name>
<evidence type="ECO:0000259" key="2">
    <source>
        <dbReference type="Pfam" id="PF04235"/>
    </source>
</evidence>
<feature type="domain" description="DUF418" evidence="2">
    <location>
        <begin position="208"/>
        <end position="340"/>
    </location>
</feature>
<sequence>MIIIEKALTNKRMDSLDYLRGFALIGILLVNILPLLSVADPQPGSIHAAINVILQLGVESRFMVIFSFLFGVGFTIFYSRAKEKGENSLVLFICRLLALLIFGFIHSQFHPGEALLPYAIVGFLLIPFYRVNKKINLSLALVLLAAAGATGMKALLILPLFLLGLAVGQYGIFQHISKHMPRIIVLQRVTLVLTVIGLVVQYQLIPQNVPFSYMVIVDSEMTEAELNQIWHYTIAATIVGLLMSAWYVTTLMRLLQNRTAQKVLAPLKSYGRMALTNYLSQTVLVLLIGYGFGVKGNTDMLSAALMSVGIHTVLMLFSRWWLSRFTMGPLEWIWRLFTYRRMIPLKRQQQVG</sequence>
<feature type="transmembrane region" description="Helical" evidence="1">
    <location>
        <begin position="275"/>
        <end position="294"/>
    </location>
</feature>
<accession>V6M4U8</accession>
<feature type="transmembrane region" description="Helical" evidence="1">
    <location>
        <begin position="115"/>
        <end position="130"/>
    </location>
</feature>
<dbReference type="EMBL" id="AYJU01000017">
    <property type="protein sequence ID" value="EST53352.1"/>
    <property type="molecule type" value="Genomic_DNA"/>
</dbReference>
<feature type="transmembrane region" description="Helical" evidence="1">
    <location>
        <begin position="21"/>
        <end position="39"/>
    </location>
</feature>
<dbReference type="InterPro" id="IPR007349">
    <property type="entry name" value="DUF418"/>
</dbReference>
<dbReference type="Pfam" id="PF04235">
    <property type="entry name" value="DUF418"/>
    <property type="match status" value="1"/>
</dbReference>
<keyword evidence="1" id="KW-1133">Transmembrane helix</keyword>
<dbReference type="AlphaFoldDB" id="V6M4U8"/>
<keyword evidence="1" id="KW-0812">Transmembrane</keyword>
<keyword evidence="4" id="KW-1185">Reference proteome</keyword>
<dbReference type="Proteomes" id="UP000017973">
    <property type="component" value="Unassembled WGS sequence"/>
</dbReference>
<dbReference type="PANTHER" id="PTHR30590">
    <property type="entry name" value="INNER MEMBRANE PROTEIN"/>
    <property type="match status" value="1"/>
</dbReference>
<organism evidence="3 4">
    <name type="scientific">Brevibacillus panacihumi W25</name>
    <dbReference type="NCBI Taxonomy" id="1408254"/>
    <lineage>
        <taxon>Bacteria</taxon>
        <taxon>Bacillati</taxon>
        <taxon>Bacillota</taxon>
        <taxon>Bacilli</taxon>
        <taxon>Bacillales</taxon>
        <taxon>Paenibacillaceae</taxon>
        <taxon>Brevibacillus</taxon>
    </lineage>
</organism>
<dbReference type="eggNOG" id="COG2311">
    <property type="taxonomic scope" value="Bacteria"/>
</dbReference>
<comment type="caution">
    <text evidence="3">The sequence shown here is derived from an EMBL/GenBank/DDBJ whole genome shotgun (WGS) entry which is preliminary data.</text>
</comment>
<dbReference type="HOGENOM" id="CLU_039610_0_1_9"/>
<dbReference type="InterPro" id="IPR052529">
    <property type="entry name" value="Bact_Transport_Assoc"/>
</dbReference>
<feature type="transmembrane region" description="Helical" evidence="1">
    <location>
        <begin position="185"/>
        <end position="205"/>
    </location>
</feature>
<feature type="transmembrane region" description="Helical" evidence="1">
    <location>
        <begin position="59"/>
        <end position="77"/>
    </location>
</feature>